<dbReference type="Proteomes" id="UP001056120">
    <property type="component" value="Linkage Group LG11"/>
</dbReference>
<protein>
    <submittedName>
        <fullName evidence="1">Uncharacterized protein</fullName>
    </submittedName>
</protein>
<name>A0ACB9HMY4_9ASTR</name>
<accession>A0ACB9HMY4</accession>
<reference evidence="2" key="1">
    <citation type="journal article" date="2022" name="Mol. Ecol. Resour.">
        <title>The genomes of chicory, endive, great burdock and yacon provide insights into Asteraceae palaeo-polyploidization history and plant inulin production.</title>
        <authorList>
            <person name="Fan W."/>
            <person name="Wang S."/>
            <person name="Wang H."/>
            <person name="Wang A."/>
            <person name="Jiang F."/>
            <person name="Liu H."/>
            <person name="Zhao H."/>
            <person name="Xu D."/>
            <person name="Zhang Y."/>
        </authorList>
    </citation>
    <scope>NUCLEOTIDE SEQUENCE [LARGE SCALE GENOMIC DNA]</scope>
    <source>
        <strain evidence="2">cv. Yunnan</strain>
    </source>
</reference>
<evidence type="ECO:0000313" key="2">
    <source>
        <dbReference type="Proteomes" id="UP001056120"/>
    </source>
</evidence>
<sequence length="192" mass="21145">MMVDTAMSVTYNRIRYILQRYEPTVFVARMNPRLPLSNKYKFPAFISTVLGSIGPLRIVDGLQDTLVVYATSADRSQTLRIECCTNPDVVNAVIASRPEDVPGDLDGATSPSRPVGPGFNVNVFGVRPAVAAEGGNPAVPAAVYIVGRGTTRYYCTSLGRNLNEYDMTSLLRECILRYDSSHLDFTKSHRSF</sequence>
<proteinExistence type="predicted"/>
<organism evidence="1 2">
    <name type="scientific">Smallanthus sonchifolius</name>
    <dbReference type="NCBI Taxonomy" id="185202"/>
    <lineage>
        <taxon>Eukaryota</taxon>
        <taxon>Viridiplantae</taxon>
        <taxon>Streptophyta</taxon>
        <taxon>Embryophyta</taxon>
        <taxon>Tracheophyta</taxon>
        <taxon>Spermatophyta</taxon>
        <taxon>Magnoliopsida</taxon>
        <taxon>eudicotyledons</taxon>
        <taxon>Gunneridae</taxon>
        <taxon>Pentapetalae</taxon>
        <taxon>asterids</taxon>
        <taxon>campanulids</taxon>
        <taxon>Asterales</taxon>
        <taxon>Asteraceae</taxon>
        <taxon>Asteroideae</taxon>
        <taxon>Heliantheae alliance</taxon>
        <taxon>Millerieae</taxon>
        <taxon>Smallanthus</taxon>
    </lineage>
</organism>
<comment type="caution">
    <text evidence="1">The sequence shown here is derived from an EMBL/GenBank/DDBJ whole genome shotgun (WGS) entry which is preliminary data.</text>
</comment>
<keyword evidence="2" id="KW-1185">Reference proteome</keyword>
<reference evidence="1 2" key="2">
    <citation type="journal article" date="2022" name="Mol. Ecol. Resour.">
        <title>The genomes of chicory, endive, great burdock and yacon provide insights into Asteraceae paleo-polyploidization history and plant inulin production.</title>
        <authorList>
            <person name="Fan W."/>
            <person name="Wang S."/>
            <person name="Wang H."/>
            <person name="Wang A."/>
            <person name="Jiang F."/>
            <person name="Liu H."/>
            <person name="Zhao H."/>
            <person name="Xu D."/>
            <person name="Zhang Y."/>
        </authorList>
    </citation>
    <scope>NUCLEOTIDE SEQUENCE [LARGE SCALE GENOMIC DNA]</scope>
    <source>
        <strain evidence="2">cv. Yunnan</strain>
        <tissue evidence="1">Leaves</tissue>
    </source>
</reference>
<gene>
    <name evidence="1" type="ORF">L1987_32559</name>
</gene>
<evidence type="ECO:0000313" key="1">
    <source>
        <dbReference type="EMBL" id="KAI3797303.1"/>
    </source>
</evidence>
<dbReference type="EMBL" id="CM042028">
    <property type="protein sequence ID" value="KAI3797303.1"/>
    <property type="molecule type" value="Genomic_DNA"/>
</dbReference>